<dbReference type="PANTHER" id="PTHR43908">
    <property type="entry name" value="AT29763P-RELATED"/>
    <property type="match status" value="1"/>
</dbReference>
<keyword evidence="5 7" id="KW-0472">Membrane</keyword>
<dbReference type="PANTHER" id="PTHR43908:SF3">
    <property type="entry name" value="AT29763P-RELATED"/>
    <property type="match status" value="1"/>
</dbReference>
<accession>A0A0L0HPY9</accession>
<sequence length="405" mass="44613">MSMNKDEALRCLQISKDKFQSGNTDAALKFANKSIALCETAEGIDWLAFLKKHAHASSATSSSTSSSARPSAATSRKRATSLASANSADSEDAGPSRPFTPDQVEGIKRIKACKAKGDLYAILGLEKGCAEIEIKKAYRKLALQFHPDKCGAPGTDDAFKAIGHAFAVLGDTDKRAKYDRFGVDSETSRGGGGGGGFGGQGFGGSPFESEISPEDLFNMFFGDMGGMGGSGIRMHSFTTGPGFRTQSFRRNPHAHQHHPTAGQAQVLQFFHLLPVIVLFVFPLLSALFSGLLPGGDPEPNFSFATSPQYNLRRATESRSVPYFVNAKAWNRWDGSKARHDKLQKYEQDVETEWHRNLQHLCAQEQEIKRFRIAQANGWFTVDEKKLRAAQEMKMQNCEKLRDWYR</sequence>
<feature type="compositionally biased region" description="Low complexity" evidence="6">
    <location>
        <begin position="59"/>
        <end position="85"/>
    </location>
</feature>
<dbReference type="Pfam" id="PF00226">
    <property type="entry name" value="DnaJ"/>
    <property type="match status" value="1"/>
</dbReference>
<dbReference type="OMA" id="DDRMRKK"/>
<keyword evidence="4 7" id="KW-1133">Transmembrane helix</keyword>
<dbReference type="VEuPathDB" id="FungiDB:SPPG_02095"/>
<protein>
    <recommendedName>
        <fullName evidence="8">J domain-containing protein</fullName>
    </recommendedName>
</protein>
<dbReference type="Gene3D" id="1.10.287.110">
    <property type="entry name" value="DnaJ domain"/>
    <property type="match status" value="1"/>
</dbReference>
<dbReference type="STRING" id="645134.A0A0L0HPY9"/>
<dbReference type="PRINTS" id="PR00625">
    <property type="entry name" value="JDOMAIN"/>
</dbReference>
<reference evidence="9 10" key="1">
    <citation type="submission" date="2009-08" db="EMBL/GenBank/DDBJ databases">
        <title>The Genome Sequence of Spizellomyces punctatus strain DAOM BR117.</title>
        <authorList>
            <consortium name="The Broad Institute Genome Sequencing Platform"/>
            <person name="Russ C."/>
            <person name="Cuomo C."/>
            <person name="Shea T."/>
            <person name="Young S.K."/>
            <person name="Zeng Q."/>
            <person name="Koehrsen M."/>
            <person name="Haas B."/>
            <person name="Borodovsky M."/>
            <person name="Guigo R."/>
            <person name="Alvarado L."/>
            <person name="Berlin A."/>
            <person name="Bochicchio J."/>
            <person name="Borenstein D."/>
            <person name="Chapman S."/>
            <person name="Chen Z."/>
            <person name="Engels R."/>
            <person name="Freedman E."/>
            <person name="Gellesch M."/>
            <person name="Goldberg J."/>
            <person name="Griggs A."/>
            <person name="Gujja S."/>
            <person name="Heiman D."/>
            <person name="Hepburn T."/>
            <person name="Howarth C."/>
            <person name="Jen D."/>
            <person name="Larson L."/>
            <person name="Lewis B."/>
            <person name="Mehta T."/>
            <person name="Park D."/>
            <person name="Pearson M."/>
            <person name="Roberts A."/>
            <person name="Saif S."/>
            <person name="Shenoy N."/>
            <person name="Sisk P."/>
            <person name="Stolte C."/>
            <person name="Sykes S."/>
            <person name="Thomson T."/>
            <person name="Walk T."/>
            <person name="White J."/>
            <person name="Yandava C."/>
            <person name="Burger G."/>
            <person name="Gray M.W."/>
            <person name="Holland P.W.H."/>
            <person name="King N."/>
            <person name="Lang F.B.F."/>
            <person name="Roger A.J."/>
            <person name="Ruiz-Trillo I."/>
            <person name="Lander E."/>
            <person name="Nusbaum C."/>
        </authorList>
    </citation>
    <scope>NUCLEOTIDE SEQUENCE [LARGE SCALE GENOMIC DNA]</scope>
    <source>
        <strain evidence="9 10">DAOM BR117</strain>
    </source>
</reference>
<dbReference type="GO" id="GO:0030544">
    <property type="term" value="F:Hsp70 protein binding"/>
    <property type="evidence" value="ECO:0007669"/>
    <property type="project" value="TreeGrafter"/>
</dbReference>
<dbReference type="InterPro" id="IPR018253">
    <property type="entry name" value="DnaJ_domain_CS"/>
</dbReference>
<dbReference type="Pfam" id="PF09320">
    <property type="entry name" value="DUF1977"/>
    <property type="match status" value="1"/>
</dbReference>
<evidence type="ECO:0000256" key="2">
    <source>
        <dbReference type="ARBA" id="ARBA00022692"/>
    </source>
</evidence>
<name>A0A0L0HPY9_SPIPD</name>
<dbReference type="CDD" id="cd06257">
    <property type="entry name" value="DnaJ"/>
    <property type="match status" value="1"/>
</dbReference>
<organism evidence="9 10">
    <name type="scientific">Spizellomyces punctatus (strain DAOM BR117)</name>
    <dbReference type="NCBI Taxonomy" id="645134"/>
    <lineage>
        <taxon>Eukaryota</taxon>
        <taxon>Fungi</taxon>
        <taxon>Fungi incertae sedis</taxon>
        <taxon>Chytridiomycota</taxon>
        <taxon>Chytridiomycota incertae sedis</taxon>
        <taxon>Chytridiomycetes</taxon>
        <taxon>Spizellomycetales</taxon>
        <taxon>Spizellomycetaceae</taxon>
        <taxon>Spizellomyces</taxon>
    </lineage>
</organism>
<keyword evidence="3" id="KW-0256">Endoplasmic reticulum</keyword>
<evidence type="ECO:0000313" key="9">
    <source>
        <dbReference type="EMBL" id="KND03025.1"/>
    </source>
</evidence>
<dbReference type="AlphaFoldDB" id="A0A0L0HPY9"/>
<proteinExistence type="predicted"/>
<feature type="domain" description="J" evidence="8">
    <location>
        <begin position="118"/>
        <end position="182"/>
    </location>
</feature>
<dbReference type="eggNOG" id="KOG0714">
    <property type="taxonomic scope" value="Eukaryota"/>
</dbReference>
<dbReference type="EMBL" id="KQ257452">
    <property type="protein sequence ID" value="KND03025.1"/>
    <property type="molecule type" value="Genomic_DNA"/>
</dbReference>
<evidence type="ECO:0000256" key="1">
    <source>
        <dbReference type="ARBA" id="ARBA00004389"/>
    </source>
</evidence>
<dbReference type="InterPro" id="IPR001623">
    <property type="entry name" value="DnaJ_domain"/>
</dbReference>
<dbReference type="PROSITE" id="PS00636">
    <property type="entry name" value="DNAJ_1"/>
    <property type="match status" value="1"/>
</dbReference>
<dbReference type="InterPro" id="IPR036869">
    <property type="entry name" value="J_dom_sf"/>
</dbReference>
<dbReference type="OrthoDB" id="1507364at2759"/>
<evidence type="ECO:0000256" key="3">
    <source>
        <dbReference type="ARBA" id="ARBA00022824"/>
    </source>
</evidence>
<feature type="transmembrane region" description="Helical" evidence="7">
    <location>
        <begin position="269"/>
        <end position="292"/>
    </location>
</feature>
<dbReference type="Proteomes" id="UP000053201">
    <property type="component" value="Unassembled WGS sequence"/>
</dbReference>
<dbReference type="InterPro" id="IPR051100">
    <property type="entry name" value="DnaJ_subfamily_B/C"/>
</dbReference>
<evidence type="ECO:0000313" key="10">
    <source>
        <dbReference type="Proteomes" id="UP000053201"/>
    </source>
</evidence>
<feature type="region of interest" description="Disordered" evidence="6">
    <location>
        <begin position="185"/>
        <end position="204"/>
    </location>
</feature>
<evidence type="ECO:0000259" key="8">
    <source>
        <dbReference type="PROSITE" id="PS50076"/>
    </source>
</evidence>
<evidence type="ECO:0000256" key="7">
    <source>
        <dbReference type="SAM" id="Phobius"/>
    </source>
</evidence>
<keyword evidence="10" id="KW-1185">Reference proteome</keyword>
<dbReference type="RefSeq" id="XP_016611064.1">
    <property type="nucleotide sequence ID" value="XM_016750396.1"/>
</dbReference>
<dbReference type="SMART" id="SM00271">
    <property type="entry name" value="DnaJ"/>
    <property type="match status" value="1"/>
</dbReference>
<keyword evidence="2 7" id="KW-0812">Transmembrane</keyword>
<dbReference type="InParanoid" id="A0A0L0HPY9"/>
<feature type="region of interest" description="Disordered" evidence="6">
    <location>
        <begin position="59"/>
        <end position="102"/>
    </location>
</feature>
<dbReference type="GO" id="GO:0071218">
    <property type="term" value="P:cellular response to misfolded protein"/>
    <property type="evidence" value="ECO:0007669"/>
    <property type="project" value="TreeGrafter"/>
</dbReference>
<dbReference type="PROSITE" id="PS50076">
    <property type="entry name" value="DNAJ_2"/>
    <property type="match status" value="1"/>
</dbReference>
<evidence type="ECO:0000256" key="5">
    <source>
        <dbReference type="ARBA" id="ARBA00023136"/>
    </source>
</evidence>
<dbReference type="InterPro" id="IPR015399">
    <property type="entry name" value="DUF1977_DnaJ-like"/>
</dbReference>
<dbReference type="SUPFAM" id="SSF46565">
    <property type="entry name" value="Chaperone J-domain"/>
    <property type="match status" value="1"/>
</dbReference>
<evidence type="ECO:0000256" key="6">
    <source>
        <dbReference type="SAM" id="MobiDB-lite"/>
    </source>
</evidence>
<dbReference type="GO" id="GO:0005789">
    <property type="term" value="C:endoplasmic reticulum membrane"/>
    <property type="evidence" value="ECO:0007669"/>
    <property type="project" value="UniProtKB-SubCell"/>
</dbReference>
<dbReference type="GeneID" id="27685712"/>
<comment type="subcellular location">
    <subcellularLocation>
        <location evidence="1">Endoplasmic reticulum membrane</location>
        <topology evidence="1">Single-pass membrane protein</topology>
    </subcellularLocation>
</comment>
<gene>
    <name evidence="9" type="ORF">SPPG_02095</name>
</gene>
<evidence type="ECO:0000256" key="4">
    <source>
        <dbReference type="ARBA" id="ARBA00022989"/>
    </source>
</evidence>
<feature type="compositionally biased region" description="Gly residues" evidence="6">
    <location>
        <begin position="189"/>
        <end position="204"/>
    </location>
</feature>
<dbReference type="FunCoup" id="A0A0L0HPY9">
    <property type="interactions" value="413"/>
</dbReference>